<dbReference type="PRINTS" id="PR01021">
    <property type="entry name" value="OMPADOMAIN"/>
</dbReference>
<evidence type="ECO:0000256" key="1">
    <source>
        <dbReference type="ARBA" id="ARBA00004442"/>
    </source>
</evidence>
<dbReference type="Proteomes" id="UP000426424">
    <property type="component" value="Chromosome"/>
</dbReference>
<keyword evidence="8" id="KW-1185">Reference proteome</keyword>
<accession>A0A6I6EEA6</accession>
<feature type="coiled-coil region" evidence="4">
    <location>
        <begin position="225"/>
        <end position="428"/>
    </location>
</feature>
<dbReference type="InterPro" id="IPR036737">
    <property type="entry name" value="OmpA-like_sf"/>
</dbReference>
<keyword evidence="5" id="KW-0812">Transmembrane</keyword>
<dbReference type="CDD" id="cd07185">
    <property type="entry name" value="OmpA_C-like"/>
    <property type="match status" value="1"/>
</dbReference>
<evidence type="ECO:0000259" key="6">
    <source>
        <dbReference type="PROSITE" id="PS51123"/>
    </source>
</evidence>
<dbReference type="AlphaFoldDB" id="A0A6I6EEA6"/>
<feature type="transmembrane region" description="Helical" evidence="5">
    <location>
        <begin position="14"/>
        <end position="33"/>
    </location>
</feature>
<dbReference type="InterPro" id="IPR050330">
    <property type="entry name" value="Bact_OuterMem_StrucFunc"/>
</dbReference>
<dbReference type="InterPro" id="IPR006664">
    <property type="entry name" value="OMP_bac"/>
</dbReference>
<protein>
    <submittedName>
        <fullName evidence="7">OmpA family protein</fullName>
    </submittedName>
</protein>
<dbReference type="PANTHER" id="PTHR30329">
    <property type="entry name" value="STATOR ELEMENT OF FLAGELLAR MOTOR COMPLEX"/>
    <property type="match status" value="1"/>
</dbReference>
<dbReference type="Pfam" id="PF00691">
    <property type="entry name" value="OmpA"/>
    <property type="match status" value="1"/>
</dbReference>
<dbReference type="KEGG" id="ttp:E6P07_01130"/>
<feature type="coiled-coil region" evidence="4">
    <location>
        <begin position="136"/>
        <end position="170"/>
    </location>
</feature>
<dbReference type="RefSeq" id="WP_153973916.1">
    <property type="nucleotide sequence ID" value="NZ_CP039268.1"/>
</dbReference>
<dbReference type="OrthoDB" id="9782229at2"/>
<keyword evidence="4" id="KW-0175">Coiled coil</keyword>
<dbReference type="PROSITE" id="PS51123">
    <property type="entry name" value="OMPA_2"/>
    <property type="match status" value="1"/>
</dbReference>
<evidence type="ECO:0000256" key="2">
    <source>
        <dbReference type="ARBA" id="ARBA00023136"/>
    </source>
</evidence>
<dbReference type="InterPro" id="IPR006665">
    <property type="entry name" value="OmpA-like"/>
</dbReference>
<evidence type="ECO:0000256" key="3">
    <source>
        <dbReference type="PROSITE-ProRule" id="PRU00473"/>
    </source>
</evidence>
<dbReference type="EMBL" id="CP039268">
    <property type="protein sequence ID" value="QGU31717.1"/>
    <property type="molecule type" value="Genomic_DNA"/>
</dbReference>
<dbReference type="PANTHER" id="PTHR30329:SF20">
    <property type="entry name" value="EXPORTED PROTEIN"/>
    <property type="match status" value="1"/>
</dbReference>
<feature type="domain" description="OmpA-like" evidence="6">
    <location>
        <begin position="465"/>
        <end position="582"/>
    </location>
</feature>
<evidence type="ECO:0000313" key="8">
    <source>
        <dbReference type="Proteomes" id="UP000426424"/>
    </source>
</evidence>
<dbReference type="GO" id="GO:0009279">
    <property type="term" value="C:cell outer membrane"/>
    <property type="evidence" value="ECO:0007669"/>
    <property type="project" value="UniProtKB-SubCell"/>
</dbReference>
<gene>
    <name evidence="7" type="ORF">E6P07_01130</name>
</gene>
<evidence type="ECO:0000256" key="5">
    <source>
        <dbReference type="SAM" id="Phobius"/>
    </source>
</evidence>
<keyword evidence="5" id="KW-1133">Transmembrane helix</keyword>
<keyword evidence="2 3" id="KW-0472">Membrane</keyword>
<comment type="subcellular location">
    <subcellularLocation>
        <location evidence="1">Cell outer membrane</location>
    </subcellularLocation>
</comment>
<sequence length="582" mass="64517">MSEPAPAQSGSQSFWRLIALALMFALVGVYILYSWYDERLKAQIAEKDALIVQLSDRTKETEARRLAAEEGWNACRAEIDRLKEHFQSEKRHLSDQIQMLEQIKIGLGQDIEGIKAAHAAVLADERRKTAEVMAEKERLIQARNQIQSELEAERDKVKALTSDLARVNEAIAAAATSHQRRIAELERHLNERVSLARTTPEDAEVLRLIQGLGLLGTPEGRTAEAQALADELVAVKAELETLSKAHEAVRAQLAESQTELQRMRMELELNQRQVAQSTQARESLTGKVAALTAELEAERAARATLQQEHERAVNAHEAKLAEREQQLAELRAVLETARAESDDKVREAEKLAAAETRIQELEAERRALRAEAKDLQTRLNEALEQARARLAAPQQGAEAATQDESQALSEARERIAVLESELERARQWPKAERPSGDQCADAAELARLRDLYTEFAQLRGTFTERGLLLNLSESELRFPPGQATLPAGELVSLDRIAALLRAHPELSARIEGHTDSLGGTALNQALSLKRAQAVREALIERGVDEGRVSAEGLGPVRPIADNATAEGRGKNRRVEAYILEHD</sequence>
<dbReference type="Gene3D" id="3.30.1330.60">
    <property type="entry name" value="OmpA-like domain"/>
    <property type="match status" value="1"/>
</dbReference>
<dbReference type="SUPFAM" id="SSF103088">
    <property type="entry name" value="OmpA-like"/>
    <property type="match status" value="1"/>
</dbReference>
<proteinExistence type="predicted"/>
<organism evidence="7 8">
    <name type="scientific">Thermochromatium tepidum ATCC 43061</name>
    <dbReference type="NCBI Taxonomy" id="316276"/>
    <lineage>
        <taxon>Bacteria</taxon>
        <taxon>Pseudomonadati</taxon>
        <taxon>Pseudomonadota</taxon>
        <taxon>Gammaproteobacteria</taxon>
        <taxon>Chromatiales</taxon>
        <taxon>Chromatiaceae</taxon>
        <taxon>Thermochromatium</taxon>
    </lineage>
</organism>
<evidence type="ECO:0000256" key="4">
    <source>
        <dbReference type="SAM" id="Coils"/>
    </source>
</evidence>
<reference evidence="7 8" key="1">
    <citation type="submission" date="2019-12" db="EMBL/GenBank/DDBJ databases">
        <title>The complete genome of the thermophilic, anoxygenic phototrophic gammaproteobacterium Thermochromatium tepidum.</title>
        <authorList>
            <person name="Sattley W.M."/>
            <person name="Swingley W.D."/>
            <person name="Burchell B.M."/>
            <person name="Gurbani S.A."/>
            <person name="Kujawa C.M."/>
            <person name="Nuccio D.A."/>
            <person name="Schladweiler J."/>
            <person name="Shaffer K.N."/>
            <person name="Stokes L.M."/>
            <person name="Touchman J.W."/>
            <person name="Blankenship R.E."/>
            <person name="Madigan M.T."/>
        </authorList>
    </citation>
    <scope>NUCLEOTIDE SEQUENCE [LARGE SCALE GENOMIC DNA]</scope>
    <source>
        <strain evidence="7 8">ATCC 43061</strain>
    </source>
</reference>
<evidence type="ECO:0000313" key="7">
    <source>
        <dbReference type="EMBL" id="QGU31717.1"/>
    </source>
</evidence>
<name>A0A6I6EEA6_THETI</name>